<evidence type="ECO:0000313" key="9">
    <source>
        <dbReference type="EMBL" id="KAA6301897.1"/>
    </source>
</evidence>
<evidence type="ECO:0000256" key="2">
    <source>
        <dbReference type="ARBA" id="ARBA00005811"/>
    </source>
</evidence>
<proteinExistence type="inferred from homology"/>
<gene>
    <name evidence="9" type="ORF">EZS26_001900</name>
</gene>
<protein>
    <recommendedName>
        <fullName evidence="11">Biopolymer transporter ExbD</fullName>
    </recommendedName>
</protein>
<evidence type="ECO:0000256" key="4">
    <source>
        <dbReference type="ARBA" id="ARBA00022692"/>
    </source>
</evidence>
<dbReference type="GO" id="GO:0015031">
    <property type="term" value="P:protein transport"/>
    <property type="evidence" value="ECO:0007669"/>
    <property type="project" value="UniProtKB-KW"/>
</dbReference>
<evidence type="ECO:0000256" key="1">
    <source>
        <dbReference type="ARBA" id="ARBA00004162"/>
    </source>
</evidence>
<evidence type="ECO:0000256" key="6">
    <source>
        <dbReference type="ARBA" id="ARBA00023136"/>
    </source>
</evidence>
<evidence type="ECO:0000256" key="8">
    <source>
        <dbReference type="SAM" id="Phobius"/>
    </source>
</evidence>
<accession>A0A5M8P0D8</accession>
<keyword evidence="6 8" id="KW-0472">Membrane</keyword>
<keyword evidence="5 8" id="KW-1133">Transmembrane helix</keyword>
<sequence length="146" mass="16546">MSRFRKSANRQVPGLNTAALPDLVFTLLFFFMIVTSMQTVPVMTQLDLPVTEEMQKLQEKSLLVYIMVGKDLHQIQFNSGFIALDDLLVHLQSFKTELPEADRGKLTAILKIDKDTQMSVVHKIKESLRGAGVLTVHYSVVKNSRR</sequence>
<dbReference type="GO" id="GO:0022857">
    <property type="term" value="F:transmembrane transporter activity"/>
    <property type="evidence" value="ECO:0007669"/>
    <property type="project" value="InterPro"/>
</dbReference>
<dbReference type="InterPro" id="IPR003400">
    <property type="entry name" value="ExbD"/>
</dbReference>
<keyword evidence="7" id="KW-0813">Transport</keyword>
<dbReference type="EMBL" id="SNRX01000012">
    <property type="protein sequence ID" value="KAA6301897.1"/>
    <property type="molecule type" value="Genomic_DNA"/>
</dbReference>
<dbReference type="GO" id="GO:0005886">
    <property type="term" value="C:plasma membrane"/>
    <property type="evidence" value="ECO:0007669"/>
    <property type="project" value="UniProtKB-SubCell"/>
</dbReference>
<evidence type="ECO:0000256" key="3">
    <source>
        <dbReference type="ARBA" id="ARBA00022475"/>
    </source>
</evidence>
<evidence type="ECO:0000313" key="10">
    <source>
        <dbReference type="Proteomes" id="UP000324575"/>
    </source>
</evidence>
<reference evidence="9 10" key="1">
    <citation type="submission" date="2019-03" db="EMBL/GenBank/DDBJ databases">
        <title>Single cell metagenomics reveals metabolic interactions within the superorganism composed of flagellate Streblomastix strix and complex community of Bacteroidetes bacteria on its surface.</title>
        <authorList>
            <person name="Treitli S.C."/>
            <person name="Kolisko M."/>
            <person name="Husnik F."/>
            <person name="Keeling P."/>
            <person name="Hampl V."/>
        </authorList>
    </citation>
    <scope>NUCLEOTIDE SEQUENCE [LARGE SCALE GENOMIC DNA]</scope>
    <source>
        <strain evidence="9">St1</strain>
    </source>
</reference>
<keyword evidence="4 7" id="KW-0812">Transmembrane</keyword>
<comment type="similarity">
    <text evidence="2 7">Belongs to the ExbD/TolR family.</text>
</comment>
<organism evidence="9 10">
    <name type="scientific">Candidatus Ordinivivax streblomastigis</name>
    <dbReference type="NCBI Taxonomy" id="2540710"/>
    <lineage>
        <taxon>Bacteria</taxon>
        <taxon>Pseudomonadati</taxon>
        <taxon>Bacteroidota</taxon>
        <taxon>Bacteroidia</taxon>
        <taxon>Bacteroidales</taxon>
        <taxon>Candidatus Ordinivivax</taxon>
    </lineage>
</organism>
<name>A0A5M8P0D8_9BACT</name>
<feature type="transmembrane region" description="Helical" evidence="8">
    <location>
        <begin position="12"/>
        <end position="34"/>
    </location>
</feature>
<dbReference type="Pfam" id="PF02472">
    <property type="entry name" value="ExbD"/>
    <property type="match status" value="1"/>
</dbReference>
<comment type="subcellular location">
    <subcellularLocation>
        <location evidence="1">Cell membrane</location>
        <topology evidence="1">Single-pass membrane protein</topology>
    </subcellularLocation>
    <subcellularLocation>
        <location evidence="7">Cell membrane</location>
        <topology evidence="7">Single-pass type II membrane protein</topology>
    </subcellularLocation>
</comment>
<keyword evidence="7" id="KW-0653">Protein transport</keyword>
<comment type="caution">
    <text evidence="9">The sequence shown here is derived from an EMBL/GenBank/DDBJ whole genome shotgun (WGS) entry which is preliminary data.</text>
</comment>
<keyword evidence="3" id="KW-1003">Cell membrane</keyword>
<dbReference type="AlphaFoldDB" id="A0A5M8P0D8"/>
<dbReference type="Proteomes" id="UP000324575">
    <property type="component" value="Unassembled WGS sequence"/>
</dbReference>
<evidence type="ECO:0000256" key="7">
    <source>
        <dbReference type="RuleBase" id="RU003879"/>
    </source>
</evidence>
<evidence type="ECO:0008006" key="11">
    <source>
        <dbReference type="Google" id="ProtNLM"/>
    </source>
</evidence>
<evidence type="ECO:0000256" key="5">
    <source>
        <dbReference type="ARBA" id="ARBA00022989"/>
    </source>
</evidence>